<dbReference type="PROSITE" id="PS50977">
    <property type="entry name" value="HTH_TETR_2"/>
    <property type="match status" value="1"/>
</dbReference>
<dbReference type="InterPro" id="IPR001647">
    <property type="entry name" value="HTH_TetR"/>
</dbReference>
<evidence type="ECO:0000313" key="7">
    <source>
        <dbReference type="Proteomes" id="UP000540506"/>
    </source>
</evidence>
<evidence type="ECO:0000259" key="5">
    <source>
        <dbReference type="PROSITE" id="PS50977"/>
    </source>
</evidence>
<dbReference type="Pfam" id="PF00440">
    <property type="entry name" value="TetR_N"/>
    <property type="match status" value="1"/>
</dbReference>
<dbReference type="GO" id="GO:0045892">
    <property type="term" value="P:negative regulation of DNA-templated transcription"/>
    <property type="evidence" value="ECO:0007669"/>
    <property type="project" value="InterPro"/>
</dbReference>
<protein>
    <submittedName>
        <fullName evidence="6">AcrR family transcriptional regulator</fullName>
    </submittedName>
</protein>
<dbReference type="SUPFAM" id="SSF48498">
    <property type="entry name" value="Tetracyclin repressor-like, C-terminal domain"/>
    <property type="match status" value="1"/>
</dbReference>
<dbReference type="EMBL" id="JACHJV010000001">
    <property type="protein sequence ID" value="MBB4924723.1"/>
    <property type="molecule type" value="Genomic_DNA"/>
</dbReference>
<dbReference type="Pfam" id="PF02909">
    <property type="entry name" value="TetR_C_1"/>
    <property type="match status" value="1"/>
</dbReference>
<name>A0A7W7R3D2_KITKI</name>
<evidence type="ECO:0000256" key="1">
    <source>
        <dbReference type="ARBA" id="ARBA00023015"/>
    </source>
</evidence>
<dbReference type="InterPro" id="IPR009057">
    <property type="entry name" value="Homeodomain-like_sf"/>
</dbReference>
<dbReference type="GO" id="GO:0003700">
    <property type="term" value="F:DNA-binding transcription factor activity"/>
    <property type="evidence" value="ECO:0007669"/>
    <property type="project" value="TreeGrafter"/>
</dbReference>
<evidence type="ECO:0000256" key="3">
    <source>
        <dbReference type="ARBA" id="ARBA00023163"/>
    </source>
</evidence>
<dbReference type="AlphaFoldDB" id="A0A7W7R3D2"/>
<dbReference type="Proteomes" id="UP000540506">
    <property type="component" value="Unassembled WGS sequence"/>
</dbReference>
<evidence type="ECO:0000313" key="6">
    <source>
        <dbReference type="EMBL" id="MBB4924723.1"/>
    </source>
</evidence>
<comment type="caution">
    <text evidence="6">The sequence shown here is derived from an EMBL/GenBank/DDBJ whole genome shotgun (WGS) entry which is preliminary data.</text>
</comment>
<reference evidence="6 7" key="1">
    <citation type="submission" date="2020-08" db="EMBL/GenBank/DDBJ databases">
        <title>Sequencing the genomes of 1000 actinobacteria strains.</title>
        <authorList>
            <person name="Klenk H.-P."/>
        </authorList>
    </citation>
    <scope>NUCLEOTIDE SEQUENCE [LARGE SCALE GENOMIC DNA]</scope>
    <source>
        <strain evidence="6 7">DSM 41654</strain>
    </source>
</reference>
<dbReference type="InterPro" id="IPR004111">
    <property type="entry name" value="Repressor_TetR_C"/>
</dbReference>
<keyword evidence="3" id="KW-0804">Transcription</keyword>
<dbReference type="GO" id="GO:0000976">
    <property type="term" value="F:transcription cis-regulatory region binding"/>
    <property type="evidence" value="ECO:0007669"/>
    <property type="project" value="TreeGrafter"/>
</dbReference>
<keyword evidence="2 4" id="KW-0238">DNA-binding</keyword>
<dbReference type="Gene3D" id="1.10.357.10">
    <property type="entry name" value="Tetracycline Repressor, domain 2"/>
    <property type="match status" value="1"/>
</dbReference>
<dbReference type="PANTHER" id="PTHR30055">
    <property type="entry name" value="HTH-TYPE TRANSCRIPTIONAL REGULATOR RUTR"/>
    <property type="match status" value="1"/>
</dbReference>
<keyword evidence="1" id="KW-0805">Transcription regulation</keyword>
<dbReference type="SUPFAM" id="SSF46689">
    <property type="entry name" value="Homeodomain-like"/>
    <property type="match status" value="1"/>
</dbReference>
<keyword evidence="7" id="KW-1185">Reference proteome</keyword>
<evidence type="ECO:0000256" key="4">
    <source>
        <dbReference type="PROSITE-ProRule" id="PRU00335"/>
    </source>
</evidence>
<dbReference type="PANTHER" id="PTHR30055:SF151">
    <property type="entry name" value="TRANSCRIPTIONAL REGULATORY PROTEIN"/>
    <property type="match status" value="1"/>
</dbReference>
<organism evidence="6 7">
    <name type="scientific">Kitasatospora kifunensis</name>
    <name type="common">Streptomyces kifunensis</name>
    <dbReference type="NCBI Taxonomy" id="58351"/>
    <lineage>
        <taxon>Bacteria</taxon>
        <taxon>Bacillati</taxon>
        <taxon>Actinomycetota</taxon>
        <taxon>Actinomycetes</taxon>
        <taxon>Kitasatosporales</taxon>
        <taxon>Streptomycetaceae</taxon>
        <taxon>Kitasatospora</taxon>
    </lineage>
</organism>
<dbReference type="InterPro" id="IPR036271">
    <property type="entry name" value="Tet_transcr_reg_TetR-rel_C_sf"/>
</dbReference>
<proteinExistence type="predicted"/>
<evidence type="ECO:0000256" key="2">
    <source>
        <dbReference type="ARBA" id="ARBA00023125"/>
    </source>
</evidence>
<dbReference type="RefSeq" id="WP_184936630.1">
    <property type="nucleotide sequence ID" value="NZ_JACHJV010000001.1"/>
</dbReference>
<dbReference type="Gene3D" id="1.10.10.60">
    <property type="entry name" value="Homeodomain-like"/>
    <property type="match status" value="1"/>
</dbReference>
<dbReference type="InterPro" id="IPR050109">
    <property type="entry name" value="HTH-type_TetR-like_transc_reg"/>
</dbReference>
<gene>
    <name evidence="6" type="ORF">FHR34_003716</name>
</gene>
<sequence>MAKEKARDLRAGIALLWGEQDQPTRGPKPSLTPHRIAEAAVAIADAEGLDAVSMGKVAAEFGVSAMALYRYVPGKAELVELMVESVLAPAPDLSAAGAGWRPQITEWAVQSVRIHRAHPWLLAATAMRRQLMGPNQLAWLDAALAALEPTGLTAAQQHQVFVLVAGLVRSLVQQQLDFDEEHSQEWNRLTGELLDRHADRFPALTRAIAAGAFAPDPVDPLEFGLARILDGVQALIDQG</sequence>
<feature type="DNA-binding region" description="H-T-H motif" evidence="4">
    <location>
        <begin position="53"/>
        <end position="72"/>
    </location>
</feature>
<accession>A0A7W7R3D2</accession>
<feature type="domain" description="HTH tetR-type" evidence="5">
    <location>
        <begin position="30"/>
        <end position="90"/>
    </location>
</feature>